<dbReference type="PANTHER" id="PTHR35605:SF1">
    <property type="entry name" value="ECP2 EFFECTOR PROTEIN DOMAIN-CONTAINING PROTEIN-RELATED"/>
    <property type="match status" value="1"/>
</dbReference>
<gene>
    <name evidence="2" type="ORF">G7Y89_g8697</name>
</gene>
<keyword evidence="1" id="KW-0732">Signal</keyword>
<dbReference type="PANTHER" id="PTHR35605">
    <property type="entry name" value="ECP2 EFFECTOR PROTEIN DOMAIN-CONTAINING PROTEIN-RELATED"/>
    <property type="match status" value="1"/>
</dbReference>
<evidence type="ECO:0000256" key="1">
    <source>
        <dbReference type="SAM" id="SignalP"/>
    </source>
</evidence>
<dbReference type="Proteomes" id="UP000566819">
    <property type="component" value="Unassembled WGS sequence"/>
</dbReference>
<dbReference type="OrthoDB" id="3466524at2759"/>
<accession>A0A8H4RJT2</accession>
<proteinExistence type="predicted"/>
<sequence>MKFINLAPGLVLVASAVSVRPRKFGNSYCLLTFKGDGHCFARRSFPSTKTSIPDGYEMNIMQFSGTIGGIQHTSNGTIKQVFEEFKKRHPEAAAATLAAAKVTTGAKATSKKLETRGSKYALNCCPVGGWGWTGASQKRILEGISYLRNVNALCGVGVRSCVRVSCSWDAAIYLCNDNYNDVAPNCAYIATFAQDLINACSFWNGGWGEQVCGQEFDTDSYNVIVPLVAMEFGGVGSAGSLDFVTQRIGGRLLSASLQGTSIQNGGIPAGYKIDIMRFSGTIQGIEHAHNGTIQQVFTEFKKLYPEEAETALAAAKANASRKLASRNKVGASTPHLVKITEIANSLSKLRSQKFSAAQSRPGIGIPPVLTPFEITSTTWTPSKLPAAADFWGVWGEKNYYDIQPNCGYIATYAVDLNNDCPQWDGTFSSGQEFDTDNYNVITRDVTGG</sequence>
<evidence type="ECO:0000313" key="3">
    <source>
        <dbReference type="Proteomes" id="UP000566819"/>
    </source>
</evidence>
<feature type="chain" id="PRO_5034363942" evidence="1">
    <location>
        <begin position="17"/>
        <end position="448"/>
    </location>
</feature>
<organism evidence="2 3">
    <name type="scientific">Cudoniella acicularis</name>
    <dbReference type="NCBI Taxonomy" id="354080"/>
    <lineage>
        <taxon>Eukaryota</taxon>
        <taxon>Fungi</taxon>
        <taxon>Dikarya</taxon>
        <taxon>Ascomycota</taxon>
        <taxon>Pezizomycotina</taxon>
        <taxon>Leotiomycetes</taxon>
        <taxon>Helotiales</taxon>
        <taxon>Tricladiaceae</taxon>
        <taxon>Cudoniella</taxon>
    </lineage>
</organism>
<reference evidence="2 3" key="1">
    <citation type="submission" date="2020-03" db="EMBL/GenBank/DDBJ databases">
        <title>Draft Genome Sequence of Cudoniella acicularis.</title>
        <authorList>
            <person name="Buettner E."/>
            <person name="Kellner H."/>
        </authorList>
    </citation>
    <scope>NUCLEOTIDE SEQUENCE [LARGE SCALE GENOMIC DNA]</scope>
    <source>
        <strain evidence="2 3">DSM 108380</strain>
    </source>
</reference>
<keyword evidence="3" id="KW-1185">Reference proteome</keyword>
<feature type="signal peptide" evidence="1">
    <location>
        <begin position="1"/>
        <end position="16"/>
    </location>
</feature>
<comment type="caution">
    <text evidence="2">The sequence shown here is derived from an EMBL/GenBank/DDBJ whole genome shotgun (WGS) entry which is preliminary data.</text>
</comment>
<dbReference type="AlphaFoldDB" id="A0A8H4RJT2"/>
<evidence type="ECO:0000313" key="2">
    <source>
        <dbReference type="EMBL" id="KAF4629452.1"/>
    </source>
</evidence>
<name>A0A8H4RJT2_9HELO</name>
<dbReference type="EMBL" id="JAAMPI010000675">
    <property type="protein sequence ID" value="KAF4629452.1"/>
    <property type="molecule type" value="Genomic_DNA"/>
</dbReference>
<protein>
    <submittedName>
        <fullName evidence="2">Uncharacterized protein</fullName>
    </submittedName>
</protein>